<dbReference type="RefSeq" id="WP_175081830.1">
    <property type="nucleotide sequence ID" value="NZ_JAKUMG010000001.1"/>
</dbReference>
<feature type="transmembrane region" description="Helical" evidence="1">
    <location>
        <begin position="86"/>
        <end position="104"/>
    </location>
</feature>
<evidence type="ECO:0000313" key="3">
    <source>
        <dbReference type="Proteomes" id="UP001156974"/>
    </source>
</evidence>
<keyword evidence="1" id="KW-0812">Transmembrane</keyword>
<protein>
    <submittedName>
        <fullName evidence="2">Uncharacterized protein</fullName>
    </submittedName>
</protein>
<dbReference type="EMBL" id="JAKUMG010000001">
    <property type="protein sequence ID" value="MDI4668246.1"/>
    <property type="molecule type" value="Genomic_DNA"/>
</dbReference>
<keyword evidence="3" id="KW-1185">Reference proteome</keyword>
<comment type="caution">
    <text evidence="2">The sequence shown here is derived from an EMBL/GenBank/DDBJ whole genome shotgun (WGS) entry which is preliminary data.</text>
</comment>
<feature type="transmembrane region" description="Helical" evidence="1">
    <location>
        <begin position="152"/>
        <end position="172"/>
    </location>
</feature>
<evidence type="ECO:0000313" key="2">
    <source>
        <dbReference type="EMBL" id="MDI4668246.1"/>
    </source>
</evidence>
<dbReference type="Proteomes" id="UP001156974">
    <property type="component" value="Unassembled WGS sequence"/>
</dbReference>
<organism evidence="2 3">
    <name type="scientific">Pseudoalteromonas shioyasakiensis</name>
    <dbReference type="NCBI Taxonomy" id="1190813"/>
    <lineage>
        <taxon>Bacteria</taxon>
        <taxon>Pseudomonadati</taxon>
        <taxon>Pseudomonadota</taxon>
        <taxon>Gammaproteobacteria</taxon>
        <taxon>Alteromonadales</taxon>
        <taxon>Pseudoalteromonadaceae</taxon>
        <taxon>Pseudoalteromonas</taxon>
    </lineage>
</organism>
<keyword evidence="1" id="KW-0472">Membrane</keyword>
<reference evidence="2 3" key="1">
    <citation type="submission" date="2022-02" db="EMBL/GenBank/DDBJ databases">
        <title>Genome analysis of Beneficial Microorganisms for Coral consortium from Pocillopora damicornis.</title>
        <authorList>
            <person name="Rosado P.M."/>
            <person name="Cardoso P.M."/>
            <person name="Rosado J.G."/>
            <person name="Schultz J."/>
            <person name="Rocha U."/>
            <person name="Costa T.K."/>
            <person name="Peixoto R.S."/>
        </authorList>
    </citation>
    <scope>NUCLEOTIDE SEQUENCE [LARGE SCALE GENOMIC DNA]</scope>
    <source>
        <strain evidence="2 3">BMC5</strain>
    </source>
</reference>
<feature type="transmembrane region" description="Helical" evidence="1">
    <location>
        <begin position="110"/>
        <end position="131"/>
    </location>
</feature>
<evidence type="ECO:0000256" key="1">
    <source>
        <dbReference type="SAM" id="Phobius"/>
    </source>
</evidence>
<gene>
    <name evidence="2" type="ORF">MKZ47_03880</name>
</gene>
<name>A0ABT6TWG6_9GAMM</name>
<sequence>MFTSEPNYSQYTHEELLDVLEHIDRDKYHHRYQIVLKEIDNRNKGISPKTSSKCKSPISSVKNDDNVVIKAITNLRLNTSRLLKTIFLLGCIFIFLAFVFTPQSDGFGDFVAFIVFLFLSPFLLVYCIHAVKTGEIEIKAITVRRSESPGCFWLGIVTYATFSIFVLFTLIWNTYT</sequence>
<proteinExistence type="predicted"/>
<keyword evidence="1" id="KW-1133">Transmembrane helix</keyword>
<accession>A0ABT6TWG6</accession>